<dbReference type="InterPro" id="IPR027417">
    <property type="entry name" value="P-loop_NTPase"/>
</dbReference>
<protein>
    <recommendedName>
        <fullName evidence="3">Sulfotransferase</fullName>
    </recommendedName>
</protein>
<reference evidence="1 2" key="1">
    <citation type="submission" date="2024-10" db="EMBL/GenBank/DDBJ databases">
        <title>Updated reference genomes for cyclostephanoid diatoms.</title>
        <authorList>
            <person name="Roberts W.R."/>
            <person name="Alverson A.J."/>
        </authorList>
    </citation>
    <scope>NUCLEOTIDE SEQUENCE [LARGE SCALE GENOMIC DNA]</scope>
    <source>
        <strain evidence="1 2">AJA276-08</strain>
    </source>
</reference>
<sequence>MPIAHPALQSFNAHLLLLRPLEVLFRFITAPLRVLPDVLVLGETRCGTTNLCGAIASLSTVSSLAGDRMKIKCYTPFCAWSVPELDHKESFFFVGHYLGKVDVAQTPCLSKIFLTKCLHTCFVGIVDPYLYRMAFPLKITRWWEEEVRGNLFFCFDGCAQYLSSPTAPFLISRAYEGDAPPILVACLRNPVDQALSWWRYENNAMVWGESMGLTKWNADIRSKLYPPKSIASAVEFSKSDFVQNLRLDAENLVNTFGEFCTGNTSNTTRPLSKLIPGNITCKRLPLWAITWPGGQLSTIGISGNYAKNIERYNKVFSAAEEKRSASTTSQNKIGFVHTVLFECQSDGRLLKSAIRPFLSEVVLRCANRRKLAFATLMSTMDFAIDRVPHYIFETKRNSSAALASMFEASEGDLVVLGRCFEAEIDWYSSLSKLPNEKYSD</sequence>
<evidence type="ECO:0000313" key="1">
    <source>
        <dbReference type="EMBL" id="KAL3803267.1"/>
    </source>
</evidence>
<organism evidence="1 2">
    <name type="scientific">Stephanodiscus triporus</name>
    <dbReference type="NCBI Taxonomy" id="2934178"/>
    <lineage>
        <taxon>Eukaryota</taxon>
        <taxon>Sar</taxon>
        <taxon>Stramenopiles</taxon>
        <taxon>Ochrophyta</taxon>
        <taxon>Bacillariophyta</taxon>
        <taxon>Coscinodiscophyceae</taxon>
        <taxon>Thalassiosirophycidae</taxon>
        <taxon>Stephanodiscales</taxon>
        <taxon>Stephanodiscaceae</taxon>
        <taxon>Stephanodiscus</taxon>
    </lineage>
</organism>
<comment type="caution">
    <text evidence="1">The sequence shown here is derived from an EMBL/GenBank/DDBJ whole genome shotgun (WGS) entry which is preliminary data.</text>
</comment>
<dbReference type="AlphaFoldDB" id="A0ABD3QSP5"/>
<name>A0ABD3QSP5_9STRA</name>
<keyword evidence="2" id="KW-1185">Reference proteome</keyword>
<gene>
    <name evidence="1" type="ORF">ACHAW5_009939</name>
</gene>
<evidence type="ECO:0008006" key="3">
    <source>
        <dbReference type="Google" id="ProtNLM"/>
    </source>
</evidence>
<evidence type="ECO:0000313" key="2">
    <source>
        <dbReference type="Proteomes" id="UP001530315"/>
    </source>
</evidence>
<proteinExistence type="predicted"/>
<dbReference type="Proteomes" id="UP001530315">
    <property type="component" value="Unassembled WGS sequence"/>
</dbReference>
<dbReference type="Gene3D" id="3.40.50.300">
    <property type="entry name" value="P-loop containing nucleotide triphosphate hydrolases"/>
    <property type="match status" value="1"/>
</dbReference>
<accession>A0ABD3QSP5</accession>
<dbReference type="EMBL" id="JALLAZ020000121">
    <property type="protein sequence ID" value="KAL3803267.1"/>
    <property type="molecule type" value="Genomic_DNA"/>
</dbReference>
<dbReference type="SUPFAM" id="SSF52540">
    <property type="entry name" value="P-loop containing nucleoside triphosphate hydrolases"/>
    <property type="match status" value="1"/>
</dbReference>